<protein>
    <submittedName>
        <fullName evidence="13">Putative Ig domain-containing protein</fullName>
    </submittedName>
</protein>
<dbReference type="Gene3D" id="4.10.1080.10">
    <property type="entry name" value="TSP type-3 repeat"/>
    <property type="match status" value="2"/>
</dbReference>
<keyword evidence="8" id="KW-0472">Membrane</keyword>
<dbReference type="InterPro" id="IPR026444">
    <property type="entry name" value="Secre_tail"/>
</dbReference>
<feature type="domain" description="PKD" evidence="11">
    <location>
        <begin position="1360"/>
        <end position="1447"/>
    </location>
</feature>
<evidence type="ECO:0000259" key="12">
    <source>
        <dbReference type="PROSITE" id="PS50268"/>
    </source>
</evidence>
<dbReference type="SUPFAM" id="SSF49299">
    <property type="entry name" value="PKD domain"/>
    <property type="match status" value="5"/>
</dbReference>
<proteinExistence type="predicted"/>
<dbReference type="EMBL" id="PTJC01000005">
    <property type="protein sequence ID" value="PPK88535.1"/>
    <property type="molecule type" value="Genomic_DNA"/>
</dbReference>
<dbReference type="OrthoDB" id="7794186at2"/>
<evidence type="ECO:0000256" key="8">
    <source>
        <dbReference type="ARBA" id="ARBA00023136"/>
    </source>
</evidence>
<accession>A0A2S6IAM0</accession>
<feature type="domain" description="PKD" evidence="11">
    <location>
        <begin position="4610"/>
        <end position="4689"/>
    </location>
</feature>
<dbReference type="Pfam" id="PF05345">
    <property type="entry name" value="He_PIG"/>
    <property type="match status" value="1"/>
</dbReference>
<dbReference type="Proteomes" id="UP000237662">
    <property type="component" value="Unassembled WGS sequence"/>
</dbReference>
<dbReference type="GO" id="GO:0005737">
    <property type="term" value="C:cytoplasm"/>
    <property type="evidence" value="ECO:0007669"/>
    <property type="project" value="UniProtKB-SubCell"/>
</dbReference>
<dbReference type="InterPro" id="IPR000601">
    <property type="entry name" value="PKD_dom"/>
</dbReference>
<evidence type="ECO:0000313" key="14">
    <source>
        <dbReference type="Proteomes" id="UP000237662"/>
    </source>
</evidence>
<keyword evidence="7" id="KW-0969">Cilium</keyword>
<dbReference type="GO" id="GO:0007156">
    <property type="term" value="P:homophilic cell adhesion via plasma membrane adhesion molecules"/>
    <property type="evidence" value="ECO:0007669"/>
    <property type="project" value="InterPro"/>
</dbReference>
<dbReference type="SMART" id="SM00089">
    <property type="entry name" value="PKD"/>
    <property type="match status" value="5"/>
</dbReference>
<dbReference type="Pfam" id="PF18962">
    <property type="entry name" value="Por_Secre_tail"/>
    <property type="match status" value="1"/>
</dbReference>
<keyword evidence="4" id="KW-0963">Cytoplasm</keyword>
<keyword evidence="6" id="KW-0106">Calcium</keyword>
<dbReference type="GO" id="GO:0005975">
    <property type="term" value="P:carbohydrate metabolic process"/>
    <property type="evidence" value="ECO:0007669"/>
    <property type="project" value="UniProtKB-ARBA"/>
</dbReference>
<dbReference type="InterPro" id="IPR002126">
    <property type="entry name" value="Cadherin-like_dom"/>
</dbReference>
<feature type="domain" description="PKD" evidence="11">
    <location>
        <begin position="4361"/>
        <end position="4447"/>
    </location>
</feature>
<dbReference type="PROSITE" id="PS50093">
    <property type="entry name" value="PKD"/>
    <property type="match status" value="5"/>
</dbReference>
<evidence type="ECO:0000256" key="2">
    <source>
        <dbReference type="ARBA" id="ARBA00004370"/>
    </source>
</evidence>
<comment type="subcellular location">
    <subcellularLocation>
        <location evidence="1">Cell projection</location>
        <location evidence="1">Cilium</location>
    </subcellularLocation>
    <subcellularLocation>
        <location evidence="3">Cytoplasm</location>
    </subcellularLocation>
    <subcellularLocation>
        <location evidence="2">Membrane</location>
    </subcellularLocation>
</comment>
<dbReference type="GO" id="GO:0045296">
    <property type="term" value="F:cadherin binding"/>
    <property type="evidence" value="ECO:0007669"/>
    <property type="project" value="TreeGrafter"/>
</dbReference>
<name>A0A2S6IAM0_9BACT</name>
<dbReference type="InterPro" id="IPR039808">
    <property type="entry name" value="Cadherin"/>
</dbReference>
<evidence type="ECO:0000256" key="3">
    <source>
        <dbReference type="ARBA" id="ARBA00004496"/>
    </source>
</evidence>
<organism evidence="13 14">
    <name type="scientific">Neolewinella xylanilytica</name>
    <dbReference type="NCBI Taxonomy" id="1514080"/>
    <lineage>
        <taxon>Bacteria</taxon>
        <taxon>Pseudomonadati</taxon>
        <taxon>Bacteroidota</taxon>
        <taxon>Saprospiria</taxon>
        <taxon>Saprospirales</taxon>
        <taxon>Lewinellaceae</taxon>
        <taxon>Neolewinella</taxon>
    </lineage>
</organism>
<feature type="domain" description="PKD" evidence="11">
    <location>
        <begin position="816"/>
        <end position="895"/>
    </location>
</feature>
<dbReference type="Gene3D" id="2.60.120.200">
    <property type="match status" value="2"/>
</dbReference>
<keyword evidence="9" id="KW-0966">Cell projection</keyword>
<evidence type="ECO:0000256" key="9">
    <source>
        <dbReference type="ARBA" id="ARBA00023273"/>
    </source>
</evidence>
<dbReference type="InterPro" id="IPR013320">
    <property type="entry name" value="ConA-like_dom_sf"/>
</dbReference>
<evidence type="ECO:0000256" key="4">
    <source>
        <dbReference type="ARBA" id="ARBA00022490"/>
    </source>
</evidence>
<dbReference type="Gene3D" id="2.120.10.30">
    <property type="entry name" value="TolB, C-terminal domain"/>
    <property type="match status" value="1"/>
</dbReference>
<dbReference type="Pfam" id="PF11721">
    <property type="entry name" value="Malectin"/>
    <property type="match status" value="1"/>
</dbReference>
<evidence type="ECO:0000256" key="1">
    <source>
        <dbReference type="ARBA" id="ARBA00004138"/>
    </source>
</evidence>
<feature type="domain" description="PKD" evidence="11">
    <location>
        <begin position="5184"/>
        <end position="5268"/>
    </location>
</feature>
<dbReference type="SMART" id="SM00736">
    <property type="entry name" value="CADG"/>
    <property type="match status" value="1"/>
</dbReference>
<dbReference type="GO" id="GO:0016477">
    <property type="term" value="P:cell migration"/>
    <property type="evidence" value="ECO:0007669"/>
    <property type="project" value="TreeGrafter"/>
</dbReference>
<dbReference type="PANTHER" id="PTHR24027">
    <property type="entry name" value="CADHERIN-23"/>
    <property type="match status" value="1"/>
</dbReference>
<dbReference type="SUPFAM" id="SSF49899">
    <property type="entry name" value="Concanavalin A-like lectins/glucanases"/>
    <property type="match status" value="1"/>
</dbReference>
<evidence type="ECO:0000259" key="11">
    <source>
        <dbReference type="PROSITE" id="PS50093"/>
    </source>
</evidence>
<feature type="domain" description="Cadherin" evidence="12">
    <location>
        <begin position="1265"/>
        <end position="1362"/>
    </location>
</feature>
<comment type="caution">
    <text evidence="13">The sequence shown here is derived from an EMBL/GenBank/DDBJ whole genome shotgun (WGS) entry which is preliminary data.</text>
</comment>
<dbReference type="InterPro" id="IPR022409">
    <property type="entry name" value="PKD/Chitinase_dom"/>
</dbReference>
<evidence type="ECO:0000256" key="6">
    <source>
        <dbReference type="ARBA" id="ARBA00022837"/>
    </source>
</evidence>
<dbReference type="GO" id="GO:0008013">
    <property type="term" value="F:beta-catenin binding"/>
    <property type="evidence" value="ECO:0007669"/>
    <property type="project" value="TreeGrafter"/>
</dbReference>
<evidence type="ECO:0000256" key="7">
    <source>
        <dbReference type="ARBA" id="ARBA00023069"/>
    </source>
</evidence>
<feature type="domain" description="Cadherin" evidence="12">
    <location>
        <begin position="721"/>
        <end position="820"/>
    </location>
</feature>
<dbReference type="InterPro" id="IPR035986">
    <property type="entry name" value="PKD_dom_sf"/>
</dbReference>
<sequence length="5532" mass="583588">MNNRNYATAGLSLTALLLPLFLISQANILPLLENFDTYGEGDLHVIAAPDWIKENSTDAVIPVITSGIPEVTHSLSFSEGNHAHDYQPLTDNPVDLVANEPYYFGTYFNVTSLAGTATARIRVAIRIDAPNGQQWIRQQIAKGTSGLIARIGLGGAASDNGNVPIIPGNTLQFVVRGVWDGLNTITYHWTTAPELTDTETTWTAAGTHTVSGTPSMGRLFISTTGAAGNQAFVGPIRVSTSYSDVVTDVLTPEPPEVAFPYEINFQDQATTPPAGYYADFGQAYGPKPSGLTYGWTLLSNGSPIDMTTPSNGIGRNRGAYPQLDLLQQTLAHMQGNDVGSWTSGNRSNEGSWEIAVPNGWYQVAVSVGDPNQDSALSETPDHFIQAEDVTIIDVFDVNPALPDGDPGRYAYGVGVVEVTDGKLTINANHPLANNTKINYAVITPTEEPVSVAECSPISLLDCSTIPVSLPYRLSFTGTEAGLGDKDGELTGFTMVDNYSAPRMPEDGAVTFPEVNGYEPSRLDVTAGNLIVTAGRGIAFGTPTTSTNNNNQINTLGVGLTDLDLPFSISTQLLGINTGAGFAQAGIWFGTDEDNYIKLNVNGDNVELRSEEGGDFSAAGTQIQQLAAGVSGRNVMLRMEINPTNRTATAYYSIDGGSEQLLNVGGATIALQEAFFTGRTIGEPATQMSFAGVYTSYRNGATFNATYDYFEVAPLPGYAPPVIADQSFPVSESVIVGSVISRIVAIDPDTEDLSYSIFSGNESGVFALDAESGDLRLASPLDYEQVTSYTLQVEVSDGTSTVPATVTVTVTDNDEIPTAAFTVSAPGSTVPVTVSFDASESSDPEGGALTYDWFFGNGRTGSGQSPTNTYDQAGDYTVILYVIDENGNTSVAATEILSLSAENAAPALAAIGPITVAENVPRQIVLTADDANALDGLTFSANDQLPPFAQLTDNGDRTATLTLTPLTGDAGSYPGITISVSDGLLTDEETFMLTVEEAPCSPVSLLSCDAIPVALPFLLGFDGLEGGLADGGGAQTGFTMVDNHSQPRLTEDGTPTYPAVNGYEPSRLNVAAGNLTISAGKGINYLARTGDIRTNTHINNLGVGITDFTAPFLIETRLLGLQTGLGSAQAGLWFGIDEDNFIKLNINGDRVELRREVGSVSNNDSNDGIQQEAAGVSGQLVVLQLYIDPVGRTARAFYAVNGGAPRLLSVGGASSMNLPANYFGGRSLGTPSQAMSFAGVYATYRNGDPFDATFDYFSLAQNHPPAFVNQSFSIDESTTSNALIGILQASDAESDPIRFALVGGNEDQLFSLDPVSGALRLAGSLDFENRESYALTVAASDATATTTATVTVTVTDVDELPVASFTTMAAGNAVPVTVSFDASASSDPEGGPLTYDWDFGDGSTGGGVQPSHAYTVAGDYTVRLTVTDDAGQASVPATASLSLTTTNTAPSLALIGDLSATAGQARTVTLTATDADGLDVLTFSSNDQLPAFAVLTDNGNRTATLTLRPTANDAGTYTGITITVSDGKEMDEQTFSIVVEEVACSPLSPLPCSAIAVSLPLDLSFEGDAGGIIGSGFTMVDPPAINQFPATPSTPSVPGLEEDLLAISGGKLIVTTTKGINYELPPASSDNNSQVNALGVGLTPQTTPFTITTVLDQPDYTQSAGNNFQQAGLWYGLDGDNFAKLVVIKRSDTEQQVQLSLEHLDPANPAVVVITEIDAAIVPATASTLRLRMEIDPATGILQGYYQINQNPEVLVTELGVNSVVLPTGFLTGRDHDNDPATPSLSFAGIHGTHRRAAVTEPMKFVFNNFTIEAEAPPAFLSFSPESIQVSYAEGATIPALVSTLSVSDSGTPEISFSEDADASGWLILPIDPAPGALSFRVQPNLPVGTYATTILATATGYETAALDLLVRVMADEPVISLNPSRVVVDEVVGTTGKETTISVTNTGTATLLNPVATLTGSTAFSLPSATLPAQLAPTESATLTVRFSPGTEGNHAATLTVSAGNASPATVRLSGLGKDGTGGTNEPSLQYIFHTYGLGISVGDQQVATNLIDLPAGKTYNDLLGDELKIERFEQTGTGNVTLEVLSVYGPESNNPIVGFGWYTSGDPASRNELFTVALNGAGSGQTLNPVPTGSLSFDPGSEPFGFYSRWPAFANRHLYSEDALNTFSGAIPHHVRVYALPGEANAYVIATEEHISGFDYQDIVVIARNVKPAEEDPVASTLRINFSDAATPAPQGYLRDYGQPYANKGAYTFGWVSPGTTTPVSLEGNGRNRAPDPDVNTLAETLIHMQYGDTGGTNGTPTPGSWEIALPNGSYQVRVTVGDTDTENEPNVRHRISSEGVVLVDNPVTQNTNQNIFTGSGNVTLTDGRLTLEATGGFNVKIMAVEISGINGAPIAYFSDVTPANGENKVAVTNFQITAVVNTPAGYELDKNSLVGNVKLYEQTAAGLEEVPSNANDTGGGDAITLTPSTNLKKSTVYVFEIIGVEANKVNDLTTRIPFEPLVTSFTTTSEDDTNTPVDLTGVSFTPVRGSALGEGVIDRFTSLVIGPDGKLYGSTTGEVIKRWTIADDGTLTDLEELTIDLRGSTHPVTGTPAPDDRLIIGLTFAPTSTPENPVAYITHSALTFTNGPEWDGKLTRISGPNFETVEDVLIHLPRSAKDHLTNSVIVGPDNDLFIVQGSNSAGGEPDLAWNFRKERLLAAAVLRVELDKLPTQLPLSLFTTDNIAVINAAPATGTTMSDGTYNPYSADSPVTLFATGIRNAYDMVFHSNGWMYIPTNGTAGNNSNSPNTPASLLYTTADPDRSGVRRPNGTYFTDPTIPGVTGGETQKDWLFKSRGGSYHGHPNPYRGEFVLNHGGRAYSGLPGQVEASYVDVNKYPSDLGPDPNYLEVAFDFGKNKSPNGALEYRSNAFDGKLKGMLLVTRFSGQDDILVLQPGNSSGDVIAEYPDVPGLQGMDDPLEVVEDLRTGNLYAAQYDRDGNLNQQLVLLRADVPALPEAIIAAAPAERIFEITTNAEGQTTDTKDVIITNEGNTDLTITGVTLEGPFASQFTFTGPATATLAPGETTTYTVTYAPNLNSSDLGYQEASLSIAGNGNKGEAFSVGLHGLKKAGFEGGEEPPLQDVVDALGIGIDVGWTTLASNTSPAPMGEEVLVPLFEAAGPGMVGIIPVARYSPAERLPFGWYTNLGGTVTLNEVGAQLGQGDLPNAQTLFPAVEEGTAASFDPLGAFFGIYVKSNTFNRVNYTEDVLNTGIAHRSRIYPVRDRTGQLVANSYLVTFEDASNGDYQDYVYLLTNVKPYAAGAQVLAFNPETINLPVQTGDVSASRSSTLTASSALGSNQVTLIASESWIVLPGSTDLGTPMDFAVDATLLSEGVYEGTVTATAPGFAPATLFVTASVTREAIYSTRINFQDGTFTPPASYVADVGLAYGSRGNGLEYGWIDPSTRLPTDNTAQARGAERGVTEASSDANKLLRSLNMFDRINNNVPRDWEIALPNGTYQVELAAGDPDYLDSRHTIRAEGVVVIDDFVPTAAEYYRSGIALVEVLDGKLTLDDVGATADGNTKILYLNIAEIDVANAPPLVAAIVDGQEDGQGNYRGNVVVTISATDRSGSGINTLKYSLDGVTFTDYTGPLSLDLPNGAAQFDYHVRFVASDNNGNQATDSVSFSLLAPSGALARIENMTKVPGTQRGFPAEDFFTFHRNNDPINSIGQVTLMHDQNVVRIHNDGTNPLVISDITSTNPANFTVTGLTIPAGGLSVAPGGFVDATVTFVTTGGSGKRLVTESLVLVSNADNASDTRATFRGAYMIRPEGGNEITAQQVFDAFGFSTELGRDANNNIIVRPSSDFPTAEQVDSGAEGDMILSGFFVQADPSKPMQMMQLSALHGPSSVGISLRNANYEIVSALRYEHGDLYHQTLLPKRSNTSTEIAGDRANVVSEPFQITIAGYSTLGSGTDPDKILGIRIYRAIDASGNVIPNEYIVNQDYIGSGCGQGSANCDWNDNTAYLINARPVGVPTAAPIADLTVQVDEPQNYAVAQAFDKGYPGNRLRYSATLVGGASLPAWITLDGATGTFSLTAPAEAFAQQFSIQVTATDYNLLTATSTFTITVEDDAIVCEVEANDDGLVKVLDCDSGSVQLSGRSSTDTYLWTGPANFTSTERNPIVSVAGIYQLSTGTGDRASCPRTSSVEVFPAVDCGEAPAVAIRINAGGPTLTYGGKEFVTDVNFIGGKEYINASAAVDALYQSERSAAPPAVFGYSIPVPNGTYTINLHFAEVYFGASGGGTGGTGSRIFDVTLEGDLVLDNYDIIADVGSETATVKPFQVTVTDGTIDLELDARPEVGGTNQPKLSALEILSESLDPNVAPSALATATPTTGVAPLAVQFDGSGSFDSDGTIASYAWNWGSGSLTGVAPRFSFTEGSYNVTLTVTDTDGAEATDVISITATQPTSGDLKRTAILEAECATVGSRWTIVTDALASEGRYAVVEQGNATSLPPADVPENRIRFITPTMEAGDYTVFARIRAASNTDDSYWLRVNNGDWFAWNSDVQRGSGFNWNQKPGGRIPLAEGVNTVDFAYREDGTQLDKIQLSQLTTPPSGFGDPATNCDGTPTNQPPVAVAAATPTTGTAPLAVRFDGSNSFDPDGTVASYAWNWAGQRLTGASPAFTFAAGTYAVTLTVTDDQGLEATDVVTITVGPSTPPENVTATTLEAECATVGSSWRTVEDVAASGGRYVVVLGSNSTATSPGDVAANYIRFITPEMEAGNYNVFARIDAATNADDSYWFRVNGGSWYAWTRNIQRATGFAWNLKPNGTIALGAGSHTIDFAYREDGTKLDKLHLDKDASFPTGFGETANNCSGTPGEPDLDEDGIVDAEDNCPTVYNPDQRLGTFYADFDGDGLGDPDNRIDACEAPANFVRVAGDNCISVANPDQLDFDGDGLGDACDPDDDNDGVPDGSDCNPLDAAVQSAELYYRDVDGDGFGDPADSQLACTQPAGFVRNATDNCPTVFNPLQEDANNNNVGDACEGTVAGRTAYWLEAECAVVGSRWSVEINALASQGSYVHIPDRRSMTSAPPDEAANHLRFEVANAEAGTFYVFGRMLAADADSDSFWVRVNGGSWVQWSRGISRGQEFLWNKLPGTINLSAGSNVIEIAYREGRTQLDKLHLNKVDRLPTGFGEASDNCGASAPQAPVAVIVGGPFAGDAPFTVTLDGSSSYDPDGSLSTYEWTWNGGTSQGAVTSVTFPAGVYTVTLTVTDDAGLVDQTTTQVTSTPLALEAECADVGAGWQRIPDSGASGQTYVVLSGPSSFDAPTTDDPDQQVVFPFSVSETADYSVFVRLNAPDPGRNSFWVRVDDGPWMKFWKTSSGNQFLTNGFEWFALTDDANPVRLSLAPGSHVLTVANRESGTQLDKVVVSRSNVFPSGTGPEAPSCRESSTEMTMFRPAANQDTGLNTLTDASLVSLYPNPVRNLLNVSIRSEYRGRVELRVYDGSGRAVSHQEFDKTDERLQLTLDTTDLPAGTYRSVVVEADRSTVSTFVKVY</sequence>
<dbReference type="SUPFAM" id="SSF103647">
    <property type="entry name" value="TSP type-3 repeat"/>
    <property type="match status" value="1"/>
</dbReference>
<dbReference type="SUPFAM" id="SSF49313">
    <property type="entry name" value="Cadherin-like"/>
    <property type="match status" value="4"/>
</dbReference>
<keyword evidence="14" id="KW-1185">Reference proteome</keyword>
<dbReference type="Pfam" id="PF22544">
    <property type="entry name" value="HYDIN_VesB_CFA65-like_Ig"/>
    <property type="match status" value="1"/>
</dbReference>
<dbReference type="PANTHER" id="PTHR24027:SF438">
    <property type="entry name" value="CADHERIN 23"/>
    <property type="match status" value="1"/>
</dbReference>
<dbReference type="GO" id="GO:0004553">
    <property type="term" value="F:hydrolase activity, hydrolyzing O-glycosyl compounds"/>
    <property type="evidence" value="ECO:0007669"/>
    <property type="project" value="UniProtKB-ARBA"/>
</dbReference>
<gene>
    <name evidence="13" type="ORF">CLV84_1503</name>
</gene>
<dbReference type="InterPro" id="IPR053879">
    <property type="entry name" value="HYDIN_VesB_CFA65-like_Ig"/>
</dbReference>
<dbReference type="InterPro" id="IPR011042">
    <property type="entry name" value="6-blade_b-propeller_TolB-like"/>
</dbReference>
<dbReference type="InterPro" id="IPR021720">
    <property type="entry name" value="Malectin_dom"/>
</dbReference>
<dbReference type="InterPro" id="IPR013783">
    <property type="entry name" value="Ig-like_fold"/>
</dbReference>
<dbReference type="InterPro" id="IPR015919">
    <property type="entry name" value="Cadherin-like_sf"/>
</dbReference>
<dbReference type="InterPro" id="IPR008979">
    <property type="entry name" value="Galactose-bd-like_sf"/>
</dbReference>
<dbReference type="InterPro" id="IPR028974">
    <property type="entry name" value="TSP_type-3_rpt"/>
</dbReference>
<dbReference type="GO" id="GO:0016342">
    <property type="term" value="C:catenin complex"/>
    <property type="evidence" value="ECO:0007669"/>
    <property type="project" value="TreeGrafter"/>
</dbReference>
<evidence type="ECO:0000256" key="5">
    <source>
        <dbReference type="ARBA" id="ARBA00022737"/>
    </source>
</evidence>
<dbReference type="InterPro" id="IPR006644">
    <property type="entry name" value="Cadg"/>
</dbReference>
<dbReference type="SMART" id="SM00112">
    <property type="entry name" value="CA"/>
    <property type="match status" value="3"/>
</dbReference>
<keyword evidence="5" id="KW-0677">Repeat</keyword>
<dbReference type="InterPro" id="IPR011041">
    <property type="entry name" value="Quinoprot_gluc/sorb_DH_b-prop"/>
</dbReference>
<dbReference type="CDD" id="cd11304">
    <property type="entry name" value="Cadherin_repeat"/>
    <property type="match status" value="2"/>
</dbReference>
<dbReference type="Pfam" id="PF18911">
    <property type="entry name" value="PKD_4"/>
    <property type="match status" value="5"/>
</dbReference>
<reference evidence="13 14" key="1">
    <citation type="submission" date="2018-02" db="EMBL/GenBank/DDBJ databases">
        <title>Genomic Encyclopedia of Archaeal and Bacterial Type Strains, Phase II (KMG-II): from individual species to whole genera.</title>
        <authorList>
            <person name="Goeker M."/>
        </authorList>
    </citation>
    <scope>NUCLEOTIDE SEQUENCE [LARGE SCALE GENOMIC DNA]</scope>
    <source>
        <strain evidence="13 14">DSM 29526</strain>
    </source>
</reference>
<dbReference type="Pfam" id="PF00028">
    <property type="entry name" value="Cadherin"/>
    <property type="match status" value="2"/>
</dbReference>
<dbReference type="Gene3D" id="2.60.40.10">
    <property type="entry name" value="Immunoglobulins"/>
    <property type="match status" value="11"/>
</dbReference>
<dbReference type="Gene3D" id="2.60.120.260">
    <property type="entry name" value="Galactose-binding domain-like"/>
    <property type="match status" value="4"/>
</dbReference>
<dbReference type="Gene3D" id="2.60.40.60">
    <property type="entry name" value="Cadherins"/>
    <property type="match status" value="2"/>
</dbReference>
<dbReference type="CDD" id="cd00146">
    <property type="entry name" value="PKD"/>
    <property type="match status" value="5"/>
</dbReference>
<dbReference type="RefSeq" id="WP_104419075.1">
    <property type="nucleotide sequence ID" value="NZ_PTJC01000005.1"/>
</dbReference>
<evidence type="ECO:0000256" key="10">
    <source>
        <dbReference type="SAM" id="MobiDB-lite"/>
    </source>
</evidence>
<feature type="region of interest" description="Disordered" evidence="10">
    <location>
        <begin position="2798"/>
        <end position="2820"/>
    </location>
</feature>
<dbReference type="NCBIfam" id="NF012200">
    <property type="entry name" value="choice_anch_D"/>
    <property type="match status" value="2"/>
</dbReference>
<dbReference type="SUPFAM" id="SSF49785">
    <property type="entry name" value="Galactose-binding domain-like"/>
    <property type="match status" value="4"/>
</dbReference>
<dbReference type="GO" id="GO:0005509">
    <property type="term" value="F:calcium ion binding"/>
    <property type="evidence" value="ECO:0007669"/>
    <property type="project" value="InterPro"/>
</dbReference>
<dbReference type="Gene3D" id="2.60.120.430">
    <property type="entry name" value="Galactose-binding lectin"/>
    <property type="match status" value="4"/>
</dbReference>
<evidence type="ECO:0000313" key="13">
    <source>
        <dbReference type="EMBL" id="PPK88535.1"/>
    </source>
</evidence>
<dbReference type="PROSITE" id="PS50268">
    <property type="entry name" value="CADHERIN_2"/>
    <property type="match status" value="2"/>
</dbReference>
<dbReference type="SUPFAM" id="SSF50952">
    <property type="entry name" value="Soluble quinoprotein glucose dehydrogenase"/>
    <property type="match status" value="1"/>
</dbReference>